<evidence type="ECO:0000313" key="3">
    <source>
        <dbReference type="Proteomes" id="UP000000986"/>
    </source>
</evidence>
<dbReference type="GeneID" id="4594525"/>
<evidence type="ECO:0000256" key="1">
    <source>
        <dbReference type="SAM" id="Phobius"/>
    </source>
</evidence>
<organism evidence="2 3">
    <name type="scientific">Staphylococcus phage phiPVL108</name>
    <dbReference type="NCBI Taxonomy" id="360398"/>
    <lineage>
        <taxon>Viruses</taxon>
        <taxon>Duplodnaviria</taxon>
        <taxon>Heunggongvirae</taxon>
        <taxon>Uroviricota</taxon>
        <taxon>Caudoviricetes</taxon>
        <taxon>Bronfenbrennervirinae</taxon>
        <taxon>Peeveelvirus</taxon>
        <taxon>Peeveelvirus PVL108</taxon>
    </lineage>
</organism>
<proteinExistence type="predicted"/>
<keyword evidence="3" id="KW-1185">Reference proteome</keyword>
<reference evidence="2 3" key="1">
    <citation type="journal article" date="2006" name="J. Clin. Microbiol.">
        <title>Predominance of clones carrying Panton-Valentine leukocidin genes among methicillin-resistant Staphylococcus aureus strains isolated in Japanese hospitals from 1979 to 1985.</title>
        <authorList>
            <person name="Ma X.X."/>
            <person name="Ito T."/>
            <person name="Chongtrakool P."/>
            <person name="Hiramatsu K."/>
        </authorList>
    </citation>
    <scope>NUCLEOTIDE SEQUENCE</scope>
    <source>
        <strain evidence="2">MR108</strain>
    </source>
</reference>
<dbReference type="EMBL" id="AB243556">
    <property type="protein sequence ID" value="BAF41158.1"/>
    <property type="molecule type" value="Genomic_DNA"/>
</dbReference>
<protein>
    <submittedName>
        <fullName evidence="2">Transcriptional regulator</fullName>
    </submittedName>
</protein>
<dbReference type="Proteomes" id="UP000000986">
    <property type="component" value="Segment"/>
</dbReference>
<dbReference type="OrthoDB" id="19677at10239"/>
<dbReference type="KEGG" id="vg:4594525"/>
<keyword evidence="1" id="KW-0812">Transmembrane</keyword>
<evidence type="ECO:0000313" key="2">
    <source>
        <dbReference type="EMBL" id="BAF41158.1"/>
    </source>
</evidence>
<accession>A0ZS11</accession>
<dbReference type="RefSeq" id="YP_918899.1">
    <property type="nucleotide sequence ID" value="NC_008689.1"/>
</dbReference>
<feature type="transmembrane region" description="Helical" evidence="1">
    <location>
        <begin position="116"/>
        <end position="137"/>
    </location>
</feature>
<name>A0ZS11_9CAUD</name>
<keyword evidence="1" id="KW-0472">Membrane</keyword>
<sequence>MEQITLTKEECVEQCINKDLKLLDYRVQQILEGVLSESTTYGDARNKLETLKIIAESHFKTEHASVIYKLALKKLDKKSTPLQLKSDEKGGFQMFKILNDIKTSLKNHPWGWKEHLPYLLMLTLSLVALILGVLSAIL</sequence>
<keyword evidence="1" id="KW-1133">Transmembrane helix</keyword>